<evidence type="ECO:0000313" key="1">
    <source>
        <dbReference type="EMBL" id="TGX53189.1"/>
    </source>
</evidence>
<dbReference type="AlphaFoldDB" id="A0A4S1XA83"/>
<dbReference type="OrthoDB" id="8479571at2"/>
<proteinExistence type="predicted"/>
<comment type="caution">
    <text evidence="1">The sequence shown here is derived from an EMBL/GenBank/DDBJ whole genome shotgun (WGS) entry which is preliminary data.</text>
</comment>
<dbReference type="Proteomes" id="UP000306147">
    <property type="component" value="Unassembled WGS sequence"/>
</dbReference>
<name>A0A4S1XA83_9SPHN</name>
<reference evidence="1 2" key="1">
    <citation type="submission" date="2019-04" db="EMBL/GenBank/DDBJ databases">
        <title>Sphingomonas psychrotolerans sp. nov., isolated from soil in the Tianshan Mountains, Xinjiang, China.</title>
        <authorList>
            <person name="Luo Y."/>
            <person name="Sheng H."/>
        </authorList>
    </citation>
    <scope>NUCLEOTIDE SEQUENCE [LARGE SCALE GENOMIC DNA]</scope>
    <source>
        <strain evidence="1 2">ZFGT-11</strain>
    </source>
</reference>
<accession>A0A4S1XA83</accession>
<protein>
    <submittedName>
        <fullName evidence="1">Uncharacterized protein</fullName>
    </submittedName>
</protein>
<evidence type="ECO:0000313" key="2">
    <source>
        <dbReference type="Proteomes" id="UP000306147"/>
    </source>
</evidence>
<keyword evidence="2" id="KW-1185">Reference proteome</keyword>
<dbReference type="EMBL" id="SRXT01000004">
    <property type="protein sequence ID" value="TGX53189.1"/>
    <property type="molecule type" value="Genomic_DNA"/>
</dbReference>
<sequence length="325" mass="36213">MATLIDEYKREACRMKPVTAKEAAADWSAIVDWWLVGRSLFEEVFLNEVGKAPSKAPVDDLLGAAIPKSLGDLQRKEVDDAYYAAHATLFLQEMDAIISRVPRDSPDVEAALVFGNVLRFVNQVLFDSVVLLEHWAERSRKVPGVFGVGKNEVEHLHTFFFGAQQTIYGHGSFQLSFVENHSDLVIGSIRQAIEIRLRRAFGIYGRVSDSAGAFEPIPISALFEAIRPFEARIFSEVPFSILRRVNGWANMYMHGALKLPVWTAPRVLDRLKPLMLGQGRRAGDGLRISRAAFDGVRQALKDKYDSTSSPIGLLLEAHCEAVIES</sequence>
<organism evidence="1 2">
    <name type="scientific">Sphingomonas gei</name>
    <dbReference type="NCBI Taxonomy" id="1395960"/>
    <lineage>
        <taxon>Bacteria</taxon>
        <taxon>Pseudomonadati</taxon>
        <taxon>Pseudomonadota</taxon>
        <taxon>Alphaproteobacteria</taxon>
        <taxon>Sphingomonadales</taxon>
        <taxon>Sphingomonadaceae</taxon>
        <taxon>Sphingomonas</taxon>
    </lineage>
</organism>
<gene>
    <name evidence="1" type="ORF">E5A73_09985</name>
</gene>
<dbReference type="RefSeq" id="WP_135963699.1">
    <property type="nucleotide sequence ID" value="NZ_SRXT01000004.1"/>
</dbReference>